<evidence type="ECO:0000256" key="1">
    <source>
        <dbReference type="SAM" id="Phobius"/>
    </source>
</evidence>
<accession>A0A918RFH2</accession>
<dbReference type="Proteomes" id="UP000634139">
    <property type="component" value="Unassembled WGS sequence"/>
</dbReference>
<dbReference type="RefSeq" id="WP_189540197.1">
    <property type="nucleotide sequence ID" value="NZ_BMZD01000003.1"/>
</dbReference>
<keyword evidence="1" id="KW-1133">Transmembrane helix</keyword>
<organism evidence="2 3">
    <name type="scientific">Novosphingobium arvoryzae</name>
    <dbReference type="NCBI Taxonomy" id="1256514"/>
    <lineage>
        <taxon>Bacteria</taxon>
        <taxon>Pseudomonadati</taxon>
        <taxon>Pseudomonadota</taxon>
        <taxon>Alphaproteobacteria</taxon>
        <taxon>Sphingomonadales</taxon>
        <taxon>Sphingomonadaceae</taxon>
        <taxon>Novosphingobium</taxon>
    </lineage>
</organism>
<keyword evidence="1" id="KW-0472">Membrane</keyword>
<keyword evidence="1" id="KW-0812">Transmembrane</keyword>
<dbReference type="EMBL" id="BMZD01000003">
    <property type="protein sequence ID" value="GGZ95953.1"/>
    <property type="molecule type" value="Genomic_DNA"/>
</dbReference>
<evidence type="ECO:0000313" key="2">
    <source>
        <dbReference type="EMBL" id="GGZ95953.1"/>
    </source>
</evidence>
<gene>
    <name evidence="2" type="ORF">GCM10011617_15620</name>
</gene>
<evidence type="ECO:0000313" key="3">
    <source>
        <dbReference type="Proteomes" id="UP000634139"/>
    </source>
</evidence>
<reference evidence="2" key="1">
    <citation type="journal article" date="2014" name="Int. J. Syst. Evol. Microbiol.">
        <title>Complete genome sequence of Corynebacterium casei LMG S-19264T (=DSM 44701T), isolated from a smear-ripened cheese.</title>
        <authorList>
            <consortium name="US DOE Joint Genome Institute (JGI-PGF)"/>
            <person name="Walter F."/>
            <person name="Albersmeier A."/>
            <person name="Kalinowski J."/>
            <person name="Ruckert C."/>
        </authorList>
    </citation>
    <scope>NUCLEOTIDE SEQUENCE</scope>
    <source>
        <strain evidence="2">KCTC 32422</strain>
    </source>
</reference>
<comment type="caution">
    <text evidence="2">The sequence shown here is derived from an EMBL/GenBank/DDBJ whole genome shotgun (WGS) entry which is preliminary data.</text>
</comment>
<keyword evidence="3" id="KW-1185">Reference proteome</keyword>
<name>A0A918RFH2_9SPHN</name>
<reference evidence="2" key="2">
    <citation type="submission" date="2020-09" db="EMBL/GenBank/DDBJ databases">
        <authorList>
            <person name="Sun Q."/>
            <person name="Kim S."/>
        </authorList>
    </citation>
    <scope>NUCLEOTIDE SEQUENCE</scope>
    <source>
        <strain evidence="2">KCTC 32422</strain>
    </source>
</reference>
<protein>
    <submittedName>
        <fullName evidence="2">Uncharacterized protein</fullName>
    </submittedName>
</protein>
<sequence>MNTLVSLIVAAASLFLAVRALRGEGLSFESKARMAAAWAVIILVVAFVASRVMG</sequence>
<feature type="transmembrane region" description="Helical" evidence="1">
    <location>
        <begin position="36"/>
        <end position="53"/>
    </location>
</feature>
<proteinExistence type="predicted"/>
<dbReference type="AlphaFoldDB" id="A0A918RFH2"/>